<dbReference type="PROSITE" id="PS50048">
    <property type="entry name" value="ZN2_CY6_FUNGAL_2"/>
    <property type="match status" value="1"/>
</dbReference>
<evidence type="ECO:0000256" key="4">
    <source>
        <dbReference type="ARBA" id="ARBA00023125"/>
    </source>
</evidence>
<dbReference type="PANTHER" id="PTHR31001">
    <property type="entry name" value="UNCHARACTERIZED TRANSCRIPTIONAL REGULATORY PROTEIN"/>
    <property type="match status" value="1"/>
</dbReference>
<dbReference type="InterPro" id="IPR036864">
    <property type="entry name" value="Zn2-C6_fun-type_DNA-bd_sf"/>
</dbReference>
<keyword evidence="4" id="KW-0238">DNA-binding</keyword>
<keyword evidence="10" id="KW-1185">Reference proteome</keyword>
<dbReference type="InterPro" id="IPR001138">
    <property type="entry name" value="Zn2Cys6_DnaBD"/>
</dbReference>
<keyword evidence="5" id="KW-0804">Transcription</keyword>
<evidence type="ECO:0000256" key="5">
    <source>
        <dbReference type="ARBA" id="ARBA00023163"/>
    </source>
</evidence>
<dbReference type="STRING" id="28573.A0A0U1M8A3"/>
<dbReference type="GO" id="GO:0000981">
    <property type="term" value="F:DNA-binding transcription factor activity, RNA polymerase II-specific"/>
    <property type="evidence" value="ECO:0007669"/>
    <property type="project" value="InterPro"/>
</dbReference>
<dbReference type="Pfam" id="PF04082">
    <property type="entry name" value="Fungal_trans"/>
    <property type="match status" value="1"/>
</dbReference>
<name>A0A0U1M8A3_TALIS</name>
<accession>A0A0U1M8A3</accession>
<dbReference type="SMART" id="SM00066">
    <property type="entry name" value="GAL4"/>
    <property type="match status" value="1"/>
</dbReference>
<dbReference type="PROSITE" id="PS00463">
    <property type="entry name" value="ZN2_CY6_FUNGAL_1"/>
    <property type="match status" value="1"/>
</dbReference>
<gene>
    <name evidence="9" type="ORF">PISL3812_08879</name>
</gene>
<dbReference type="OMA" id="PMRTHKS"/>
<evidence type="ECO:0000256" key="7">
    <source>
        <dbReference type="SAM" id="MobiDB-lite"/>
    </source>
</evidence>
<feature type="domain" description="Zn(2)-C6 fungal-type" evidence="8">
    <location>
        <begin position="60"/>
        <end position="92"/>
    </location>
</feature>
<evidence type="ECO:0000313" key="10">
    <source>
        <dbReference type="Proteomes" id="UP000054383"/>
    </source>
</evidence>
<dbReference type="CDD" id="cd12148">
    <property type="entry name" value="fungal_TF_MHR"/>
    <property type="match status" value="1"/>
</dbReference>
<dbReference type="GO" id="GO:0006351">
    <property type="term" value="P:DNA-templated transcription"/>
    <property type="evidence" value="ECO:0007669"/>
    <property type="project" value="InterPro"/>
</dbReference>
<dbReference type="InterPro" id="IPR007219">
    <property type="entry name" value="XnlR_reg_dom"/>
</dbReference>
<dbReference type="OrthoDB" id="4898680at2759"/>
<reference evidence="9 10" key="1">
    <citation type="submission" date="2015-04" db="EMBL/GenBank/DDBJ databases">
        <authorList>
            <person name="Syromyatnikov M.Y."/>
            <person name="Popov V.N."/>
        </authorList>
    </citation>
    <scope>NUCLEOTIDE SEQUENCE [LARGE SCALE GENOMIC DNA]</scope>
    <source>
        <strain evidence="9">WF-38-12</strain>
    </source>
</reference>
<sequence>MIGAPTPISEIRGSQISLRFVSRAEKRHASHSVSATSGHRAMFPHVAESAIMRRNGKPQSCEPCRKSKLRCDHTRPVCGRCTARNMAQRCFYHPSPMTKKPASDSRVSSSTRGPGDTSYRTDDRYRVHKLISPSSNASSPGIGVHLAPTASPRLQLAASPGYLGSTSYSAVLAEHQKEIPIDSEAQVGTMPNAIDPDSAQAGFRVLALLYNLTFLDRFIVRSYVGKWFRIFPTSIIEKIASATRRIYDHFEASETEARLSDLSIQIFRNSFRPMPRSKDMTVDEYVDTFTGENTRWETIALLLAIAGNAVLSCYEQDPIFAELRGYSDGQKENAELKDQLLSQLSDAASTCLTFCDHTAASNEILAYAQYTDVVMRTQQYGDSSYQAWRRLGDLSATVYASGLHKVDGPADENCPFFLKQLRRCCFAAAFFVDKSVATFVGRPPLINFRYCSLALPYDLDDDMLLAPGDTEQEVLKHVDVNGWDKDGIERRTSIVRIRFLLSICRDEILEIALGDGYQRDIPRKAEAILERAHKAWEQCPANLRYDYLSQEELNHPLYSQPMGIILLYMDYLHSHFLLHRTVVKYTDAGQKPLFDTARSLLSTVLRICNEREVTSDRSKQISWIVLYYGLPSACVLAFEILRQTHNPGPHHPSEVHLPRSEIIRNLSVFVSCLSWAASPSPSHGNYAVCREVEKKLAHILDQILDPPPRVTAPPEDFSFVQNFASGLEGYLDWNQFNNGYDFNSDYFAF</sequence>
<dbReference type="Pfam" id="PF00172">
    <property type="entry name" value="Zn_clus"/>
    <property type="match status" value="1"/>
</dbReference>
<dbReference type="GO" id="GO:0008270">
    <property type="term" value="F:zinc ion binding"/>
    <property type="evidence" value="ECO:0007669"/>
    <property type="project" value="InterPro"/>
</dbReference>
<keyword evidence="3" id="KW-0805">Transcription regulation</keyword>
<dbReference type="SMART" id="SM00906">
    <property type="entry name" value="Fungal_trans"/>
    <property type="match status" value="1"/>
</dbReference>
<evidence type="ECO:0000256" key="2">
    <source>
        <dbReference type="ARBA" id="ARBA00022723"/>
    </source>
</evidence>
<dbReference type="GO" id="GO:0005634">
    <property type="term" value="C:nucleus"/>
    <property type="evidence" value="ECO:0007669"/>
    <property type="project" value="UniProtKB-SubCell"/>
</dbReference>
<dbReference type="SUPFAM" id="SSF57701">
    <property type="entry name" value="Zn2/Cys6 DNA-binding domain"/>
    <property type="match status" value="1"/>
</dbReference>
<evidence type="ECO:0000256" key="3">
    <source>
        <dbReference type="ARBA" id="ARBA00023015"/>
    </source>
</evidence>
<dbReference type="Gene3D" id="4.10.240.10">
    <property type="entry name" value="Zn(2)-C6 fungal-type DNA-binding domain"/>
    <property type="match status" value="1"/>
</dbReference>
<protein>
    <submittedName>
        <fullName evidence="9">Peroxisome proliferation transcriptional regulator</fullName>
    </submittedName>
</protein>
<evidence type="ECO:0000259" key="8">
    <source>
        <dbReference type="PROSITE" id="PS50048"/>
    </source>
</evidence>
<dbReference type="EMBL" id="CVMT01000010">
    <property type="protein sequence ID" value="CRG91825.1"/>
    <property type="molecule type" value="Genomic_DNA"/>
</dbReference>
<evidence type="ECO:0000256" key="6">
    <source>
        <dbReference type="ARBA" id="ARBA00023242"/>
    </source>
</evidence>
<proteinExistence type="predicted"/>
<dbReference type="CDD" id="cd00067">
    <property type="entry name" value="GAL4"/>
    <property type="match status" value="1"/>
</dbReference>
<dbReference type="PANTHER" id="PTHR31001:SF61">
    <property type="entry name" value="ZN(II)2CYS6 TRANSCRIPTION FACTOR (EUROFUNG)"/>
    <property type="match status" value="1"/>
</dbReference>
<dbReference type="GO" id="GO:0003677">
    <property type="term" value="F:DNA binding"/>
    <property type="evidence" value="ECO:0007669"/>
    <property type="project" value="UniProtKB-KW"/>
</dbReference>
<keyword evidence="6" id="KW-0539">Nucleus</keyword>
<organism evidence="9 10">
    <name type="scientific">Talaromyces islandicus</name>
    <name type="common">Penicillium islandicum</name>
    <dbReference type="NCBI Taxonomy" id="28573"/>
    <lineage>
        <taxon>Eukaryota</taxon>
        <taxon>Fungi</taxon>
        <taxon>Dikarya</taxon>
        <taxon>Ascomycota</taxon>
        <taxon>Pezizomycotina</taxon>
        <taxon>Eurotiomycetes</taxon>
        <taxon>Eurotiomycetidae</taxon>
        <taxon>Eurotiales</taxon>
        <taxon>Trichocomaceae</taxon>
        <taxon>Talaromyces</taxon>
        <taxon>Talaromyces sect. Islandici</taxon>
    </lineage>
</organism>
<keyword evidence="2" id="KW-0479">Metal-binding</keyword>
<dbReference type="AlphaFoldDB" id="A0A0U1M8A3"/>
<evidence type="ECO:0000313" key="9">
    <source>
        <dbReference type="EMBL" id="CRG91825.1"/>
    </source>
</evidence>
<comment type="subcellular location">
    <subcellularLocation>
        <location evidence="1">Nucleus</location>
    </subcellularLocation>
</comment>
<feature type="region of interest" description="Disordered" evidence="7">
    <location>
        <begin position="93"/>
        <end position="121"/>
    </location>
</feature>
<dbReference type="InterPro" id="IPR050613">
    <property type="entry name" value="Sec_Metabolite_Reg"/>
</dbReference>
<evidence type="ECO:0000256" key="1">
    <source>
        <dbReference type="ARBA" id="ARBA00004123"/>
    </source>
</evidence>
<dbReference type="Proteomes" id="UP000054383">
    <property type="component" value="Unassembled WGS sequence"/>
</dbReference>